<reference evidence="2 5" key="2">
    <citation type="submission" date="2019-07" db="EMBL/GenBank/DDBJ databases">
        <title>Whole genome shotgun sequence of Myxococcus fulvus NBRC 100333.</title>
        <authorList>
            <person name="Hosoyama A."/>
            <person name="Uohara A."/>
            <person name="Ohji S."/>
            <person name="Ichikawa N."/>
        </authorList>
    </citation>
    <scope>NUCLEOTIDE SEQUENCE [LARGE SCALE GENOMIC DNA]</scope>
    <source>
        <strain evidence="2 5">NBRC 100333</strain>
    </source>
</reference>
<evidence type="ECO:0000313" key="2">
    <source>
        <dbReference type="EMBL" id="GEN06681.1"/>
    </source>
</evidence>
<keyword evidence="4" id="KW-1185">Reference proteome</keyword>
<comment type="caution">
    <text evidence="2">The sequence shown here is derived from an EMBL/GenBank/DDBJ whole genome shotgun (WGS) entry which is preliminary data.</text>
</comment>
<dbReference type="Pfam" id="PF12697">
    <property type="entry name" value="Abhydrolase_6"/>
    <property type="match status" value="1"/>
</dbReference>
<dbReference type="InterPro" id="IPR017208">
    <property type="entry name" value="UCP037442_abhydr"/>
</dbReference>
<evidence type="ECO:0000313" key="5">
    <source>
        <dbReference type="Proteomes" id="UP000321514"/>
    </source>
</evidence>
<evidence type="ECO:0000259" key="1">
    <source>
        <dbReference type="Pfam" id="PF12697"/>
    </source>
</evidence>
<dbReference type="Proteomes" id="UP000321514">
    <property type="component" value="Unassembled WGS sequence"/>
</dbReference>
<dbReference type="InterPro" id="IPR000073">
    <property type="entry name" value="AB_hydrolase_1"/>
</dbReference>
<sequence length="324" mass="35490">MSMAHAPVLEQDAGPAVRGLPQEERLTVADTHPSTGVPFRLQALDGYPLSATLFPHEGAEVGAVVLISSATGARQRYYARFAAFLARRGFPTITFDYRGIGGSRPEKLEGFEANMEGWGRQDLAGAIAAVRERFPGRRLLLVGHSVGGQLLGLAENAREVSALLTVAAGSGYYKLFPQRLRMALNWRVLTPTLTRAFGKLPGWAGTVEDLPAGVARQWARWCLDPNYLLSEGGEPRRESYASLYLPVRAYSFSDDPIASKAAVEHLLGFYADALVDHRRVTPKQAGHPIGHFGFFREGSRASLWEEAVEWLAIQALTPRPVNPR</sequence>
<feature type="domain" description="AB hydrolase-1" evidence="1">
    <location>
        <begin position="65"/>
        <end position="287"/>
    </location>
</feature>
<dbReference type="SUPFAM" id="SSF53474">
    <property type="entry name" value="alpha/beta-Hydrolases"/>
    <property type="match status" value="1"/>
</dbReference>
<dbReference type="Proteomes" id="UP000183760">
    <property type="component" value="Unassembled WGS sequence"/>
</dbReference>
<dbReference type="AlphaFoldDB" id="A0A511SXP6"/>
<dbReference type="EMBL" id="BJXR01000017">
    <property type="protein sequence ID" value="GEN06681.1"/>
    <property type="molecule type" value="Genomic_DNA"/>
</dbReference>
<dbReference type="EMBL" id="FOIB01000004">
    <property type="protein sequence ID" value="SEU06641.1"/>
    <property type="molecule type" value="Genomic_DNA"/>
</dbReference>
<evidence type="ECO:0000313" key="3">
    <source>
        <dbReference type="EMBL" id="SEU06641.1"/>
    </source>
</evidence>
<organism evidence="2 5">
    <name type="scientific">Myxococcus fulvus</name>
    <dbReference type="NCBI Taxonomy" id="33"/>
    <lineage>
        <taxon>Bacteria</taxon>
        <taxon>Pseudomonadati</taxon>
        <taxon>Myxococcota</taxon>
        <taxon>Myxococcia</taxon>
        <taxon>Myxococcales</taxon>
        <taxon>Cystobacterineae</taxon>
        <taxon>Myxococcaceae</taxon>
        <taxon>Myxococcus</taxon>
    </lineage>
</organism>
<dbReference type="GO" id="GO:0016787">
    <property type="term" value="F:hydrolase activity"/>
    <property type="evidence" value="ECO:0007669"/>
    <property type="project" value="UniProtKB-KW"/>
</dbReference>
<dbReference type="PIRSF" id="PIRSF037442">
    <property type="entry name" value="UCP037442_abhydr"/>
    <property type="match status" value="1"/>
</dbReference>
<evidence type="ECO:0000313" key="4">
    <source>
        <dbReference type="Proteomes" id="UP000183760"/>
    </source>
</evidence>
<protein>
    <submittedName>
        <fullName evidence="2 3">Alpha/beta hydrolase</fullName>
    </submittedName>
</protein>
<name>A0A511SXP6_MYXFU</name>
<dbReference type="InterPro" id="IPR029058">
    <property type="entry name" value="AB_hydrolase_fold"/>
</dbReference>
<keyword evidence="2" id="KW-0378">Hydrolase</keyword>
<dbReference type="STRING" id="1334629.MFUL124B02_39840"/>
<gene>
    <name evidence="2" type="ORF">MFU01_17180</name>
    <name evidence="3" type="ORF">SAMN05443572_104688</name>
</gene>
<reference evidence="3 4" key="1">
    <citation type="submission" date="2016-10" db="EMBL/GenBank/DDBJ databases">
        <authorList>
            <person name="Varghese N."/>
            <person name="Submissions S."/>
        </authorList>
    </citation>
    <scope>NUCLEOTIDE SEQUENCE [LARGE SCALE GENOMIC DNA]</scope>
    <source>
        <strain evidence="3 4">DSM 16525</strain>
    </source>
</reference>
<dbReference type="Gene3D" id="3.40.50.1820">
    <property type="entry name" value="alpha/beta hydrolase"/>
    <property type="match status" value="1"/>
</dbReference>
<dbReference type="RefSeq" id="WP_170300418.1">
    <property type="nucleotide sequence ID" value="NZ_BJXR01000017.1"/>
</dbReference>
<accession>A0A511SXP6</accession>
<proteinExistence type="predicted"/>